<dbReference type="Proteomes" id="UP000695022">
    <property type="component" value="Unplaced"/>
</dbReference>
<dbReference type="PROSITE" id="PS50005">
    <property type="entry name" value="TPR"/>
    <property type="match status" value="3"/>
</dbReference>
<comment type="subcellular location">
    <subcellularLocation>
        <location evidence="1">Cytoplasm</location>
        <location evidence="1">Cytoskeleton</location>
        <location evidence="1">Cilium axoneme</location>
    </subcellularLocation>
</comment>
<evidence type="ECO:0000256" key="1">
    <source>
        <dbReference type="ARBA" id="ARBA00004430"/>
    </source>
</evidence>
<evidence type="ECO:0000256" key="3">
    <source>
        <dbReference type="ARBA" id="ARBA00022737"/>
    </source>
</evidence>
<evidence type="ECO:0000256" key="9">
    <source>
        <dbReference type="PROSITE-ProRule" id="PRU00339"/>
    </source>
</evidence>
<dbReference type="InterPro" id="IPR011990">
    <property type="entry name" value="TPR-like_helical_dom_sf"/>
</dbReference>
<dbReference type="PANTHER" id="PTHR23040:SF1">
    <property type="entry name" value="OUTER DYNEIN ARM-DOCKING COMPLEX SUBUNIT 4"/>
    <property type="match status" value="1"/>
</dbReference>
<proteinExistence type="predicted"/>
<dbReference type="GeneID" id="106807515"/>
<evidence type="ECO:0000313" key="10">
    <source>
        <dbReference type="Proteomes" id="UP000695022"/>
    </source>
</evidence>
<feature type="repeat" description="TPR" evidence="9">
    <location>
        <begin position="329"/>
        <end position="362"/>
    </location>
</feature>
<name>A0ABM1DZH5_PRICU</name>
<evidence type="ECO:0000256" key="6">
    <source>
        <dbReference type="ARBA" id="ARBA00023273"/>
    </source>
</evidence>
<evidence type="ECO:0000256" key="4">
    <source>
        <dbReference type="ARBA" id="ARBA00022803"/>
    </source>
</evidence>
<sequence length="582" mass="65269">MMYDDDIEGENGPKSSFSIYLAEGDALFKQGEYKKALESYSTALEIQPTDKNALVARSKCYLQLGDAQAGLRDAEAALATDKDFNKGLYQKAEALYAMGNFEFALVFYHRGHKLRPELQEFRLGIQKAQEAIDNAIGSPSSVKLRSRGDSSFLATQQAARKSNIVSTAARMQATAGISMKTSRDPPGGVKSDKTIKQLLGELYADKEYLEKLLRNDELTKTKTETSVKICELINEGLHYLDTRTEFWRQQRPIYARKRDSANARRGRLRVKPVAAYSRAVRAIMKVLEEIDYEQAKGKYQTSLKKAQNLIKPIQNLSEKECSNKAELQCTLYSYIGNAYLELGNRDKALQFHKKDLEISQANGLAESKSRAMDNLGRVYARFGMFKNAIKIWEEKLPFAQTEMEKTWLYHESGRCLLELTQYELALEYGQLSLDHAMKADDEVWVMNASVLIGQSQVKLGDYRAAEEYFQRALDITELLGDREAQAAIVSALTDVQCRREGHVATTEYNKESVGSAATDSVAEDFMTLSVSNGTSSHPAEVSAKSDTNSNSVITAPRLRNNMADAQHAIAPIKCHNCDEFWD</sequence>
<feature type="repeat" description="TPR" evidence="9">
    <location>
        <begin position="446"/>
        <end position="479"/>
    </location>
</feature>
<dbReference type="SUPFAM" id="SSF48452">
    <property type="entry name" value="TPR-like"/>
    <property type="match status" value="1"/>
</dbReference>
<protein>
    <recommendedName>
        <fullName evidence="7">Outer dynein arm-docking complex subunit 4</fullName>
    </recommendedName>
    <alternativeName>
        <fullName evidence="8">Tetratricopeptide repeat protein 25</fullName>
    </alternativeName>
</protein>
<keyword evidence="4 9" id="KW-0802">TPR repeat</keyword>
<dbReference type="Pfam" id="PF13414">
    <property type="entry name" value="TPR_11"/>
    <property type="match status" value="1"/>
</dbReference>
<organism evidence="10 11">
    <name type="scientific">Priapulus caudatus</name>
    <name type="common">Priapulid worm</name>
    <dbReference type="NCBI Taxonomy" id="37621"/>
    <lineage>
        <taxon>Eukaryota</taxon>
        <taxon>Metazoa</taxon>
        <taxon>Ecdysozoa</taxon>
        <taxon>Scalidophora</taxon>
        <taxon>Priapulida</taxon>
        <taxon>Priapulimorpha</taxon>
        <taxon>Priapulimorphida</taxon>
        <taxon>Priapulidae</taxon>
        <taxon>Priapulus</taxon>
    </lineage>
</organism>
<dbReference type="PROSITE" id="PS50293">
    <property type="entry name" value="TPR_REGION"/>
    <property type="match status" value="1"/>
</dbReference>
<keyword evidence="5" id="KW-0206">Cytoskeleton</keyword>
<reference evidence="11" key="1">
    <citation type="submission" date="2025-08" db="UniProtKB">
        <authorList>
            <consortium name="RefSeq"/>
        </authorList>
    </citation>
    <scope>IDENTIFICATION</scope>
</reference>
<gene>
    <name evidence="11" type="primary">LOC106807515</name>
</gene>
<evidence type="ECO:0000256" key="7">
    <source>
        <dbReference type="ARBA" id="ARBA00034139"/>
    </source>
</evidence>
<evidence type="ECO:0000256" key="8">
    <source>
        <dbReference type="ARBA" id="ARBA00034143"/>
    </source>
</evidence>
<evidence type="ECO:0000256" key="5">
    <source>
        <dbReference type="ARBA" id="ARBA00023212"/>
    </source>
</evidence>
<evidence type="ECO:0000313" key="11">
    <source>
        <dbReference type="RefSeq" id="XP_014665346.1"/>
    </source>
</evidence>
<dbReference type="Pfam" id="PF13424">
    <property type="entry name" value="TPR_12"/>
    <property type="match status" value="2"/>
</dbReference>
<evidence type="ECO:0000256" key="2">
    <source>
        <dbReference type="ARBA" id="ARBA00022490"/>
    </source>
</evidence>
<dbReference type="PANTHER" id="PTHR23040">
    <property type="match status" value="1"/>
</dbReference>
<accession>A0ABM1DZH5</accession>
<dbReference type="RefSeq" id="XP_014665346.1">
    <property type="nucleotide sequence ID" value="XM_014809860.1"/>
</dbReference>
<keyword evidence="10" id="KW-1185">Reference proteome</keyword>
<keyword evidence="3" id="KW-0677">Repeat</keyword>
<dbReference type="InterPro" id="IPR019734">
    <property type="entry name" value="TPR_rpt"/>
</dbReference>
<keyword evidence="6" id="KW-0966">Cell projection</keyword>
<keyword evidence="2" id="KW-0963">Cytoplasm</keyword>
<dbReference type="Gene3D" id="1.25.40.10">
    <property type="entry name" value="Tetratricopeptide repeat domain"/>
    <property type="match status" value="3"/>
</dbReference>
<dbReference type="SMART" id="SM00028">
    <property type="entry name" value="TPR"/>
    <property type="match status" value="6"/>
</dbReference>
<feature type="repeat" description="TPR" evidence="9">
    <location>
        <begin position="17"/>
        <end position="50"/>
    </location>
</feature>
<dbReference type="InterPro" id="IPR040111">
    <property type="entry name" value="ODAD4"/>
</dbReference>